<feature type="region of interest" description="Disordered" evidence="2">
    <location>
        <begin position="1054"/>
        <end position="1109"/>
    </location>
</feature>
<feature type="compositionally biased region" description="Polar residues" evidence="2">
    <location>
        <begin position="1088"/>
        <end position="1097"/>
    </location>
</feature>
<dbReference type="InParanoid" id="A0A7M7P551"/>
<evidence type="ECO:0000313" key="4">
    <source>
        <dbReference type="EnsemblMetazoa" id="XP_030843999"/>
    </source>
</evidence>
<reference evidence="4" key="2">
    <citation type="submission" date="2021-01" db="UniProtKB">
        <authorList>
            <consortium name="EnsemblMetazoa"/>
        </authorList>
    </citation>
    <scope>IDENTIFICATION</scope>
</reference>
<feature type="compositionally biased region" description="Basic and acidic residues" evidence="2">
    <location>
        <begin position="11"/>
        <end position="20"/>
    </location>
</feature>
<evidence type="ECO:0000256" key="2">
    <source>
        <dbReference type="SAM" id="MobiDB-lite"/>
    </source>
</evidence>
<name>A0A7M7P551_STRPU</name>
<sequence>MASTAEDPNEATDKPDDEARACGSNHQDATATSSADHVNNKDIGLQPQESWETEPESESNLELGEPYQKPTPKVYTAAGAGEGELGEYHGESHLALRMSSACKGPLKDVDKNHPEIWALLPSGYDYHICAIEIPDPDKPDQFKIGLRLPINTEKDMDKWIEEYQMVSYTQYRVGHGNRKSKAVRILYQRNLKCQHNIFPRKKNETPKRALTDRSSAWRGPQHTGCQAKLNIAIRVYVKEISKNRLSRNQDVHMPDYPAMISITHTHNHETKSEYALRFRPVDKTLEDFYTDLFKAGHSALTAWSFFQWKRWAENGIDYEKMIQDRAYNPDMAYVYRIFYRMMRERKPQMMKPIKSAKQRNMGVAQTSTPVTLGATTLGVSHAGGLPNGLGTEVIMEGDEGDGEVTQTKRMKLDVGGNTVVEADVIKDNSGIIFMDTSSLMASSGLLSSTSLMDNSSLATASYVEEEELEEEEDAGKDFFAHGYRTRIRGSNRKRKNTVNLKELYEDLEQLISKHVNEMHPAHAHLARITGDRDDMIIAICTPLMRRAHANLPAANELCIVDGTYQSFGQVMCYVVSFMVPSNAGGIPLGFLVLSSMDQVFITQGLELFKMLIPDDAFGCRGRDGPSYFLVDEEHFKPEIVQATFPNANVLISPYHLILMTWRWMADPKRRIKSKDHAAIFGFVKDLINCQAAEELNSIHIKILNSEINEMYREFAPFVIGGIVNRWSEWMLPEDHPIHRIGVGACPWQKVMNCMRDRVLMKGRHFNILQMTHFLLHGVDAAYQRNLEEGCKSEPTDLSFVPIFLDPYITKAGITQLSPTEFHVNARNKNLIGVLTVNTELGICSCIAGRAGYFCVHLGSVHKFFDVPTRTRAPFPFAIDKYHIYKLATGEKIIHEQLTDTMQQLAQVVEANLSTLAEPVKHFIQQIERADSASGLVAALEKFRVLTKEEEEEEKDRMEREKVEKAKKEVEEERRRREEEKAREERRSAEEKRKKKEEEEKMEERRKEEEEKKLRLSRLFSDDAQLIVKTTVCSSTKESEKKVNEVEAGKRARVPIMTPGRSVTRGVTRMQDTENSKKEATPKRKTKAQRTASPSKQAVQAAKEHIDSLEEENATDKNLILLMSDEGGMLVKGIATETASLGRVLVINKPITDQQVGMVVMKDKKKGKKGKS</sequence>
<keyword evidence="1" id="KW-0479">Metal-binding</keyword>
<feature type="region of interest" description="Disordered" evidence="2">
    <location>
        <begin position="1"/>
        <end position="75"/>
    </location>
</feature>
<organism evidence="4 5">
    <name type="scientific">Strongylocentrotus purpuratus</name>
    <name type="common">Purple sea urchin</name>
    <dbReference type="NCBI Taxonomy" id="7668"/>
    <lineage>
        <taxon>Eukaryota</taxon>
        <taxon>Metazoa</taxon>
        <taxon>Echinodermata</taxon>
        <taxon>Eleutherozoa</taxon>
        <taxon>Echinozoa</taxon>
        <taxon>Echinoidea</taxon>
        <taxon>Euechinoidea</taxon>
        <taxon>Echinacea</taxon>
        <taxon>Camarodonta</taxon>
        <taxon>Echinidea</taxon>
        <taxon>Strongylocentrotidae</taxon>
        <taxon>Strongylocentrotus</taxon>
    </lineage>
</organism>
<dbReference type="PANTHER" id="PTHR35385">
    <property type="entry name" value="PROTEIN B, PUTATIVE-RELATED-RELATED"/>
    <property type="match status" value="1"/>
</dbReference>
<feature type="domain" description="SWIM-type" evidence="3">
    <location>
        <begin position="834"/>
        <end position="865"/>
    </location>
</feature>
<proteinExistence type="predicted"/>
<keyword evidence="1" id="KW-0862">Zinc</keyword>
<feature type="compositionally biased region" description="Basic and acidic residues" evidence="2">
    <location>
        <begin position="954"/>
        <end position="1012"/>
    </location>
</feature>
<dbReference type="PROSITE" id="PS50966">
    <property type="entry name" value="ZF_SWIM"/>
    <property type="match status" value="1"/>
</dbReference>
<dbReference type="PANTHER" id="PTHR35385:SF2">
    <property type="entry name" value="PROTEIN B, PUTATIVE-RELATED"/>
    <property type="match status" value="1"/>
</dbReference>
<keyword evidence="1" id="KW-0863">Zinc-finger</keyword>
<dbReference type="AlphaFoldDB" id="A0A7M7P551"/>
<keyword evidence="5" id="KW-1185">Reference proteome</keyword>
<dbReference type="KEGG" id="spu:100890873"/>
<dbReference type="GO" id="GO:0008270">
    <property type="term" value="F:zinc ion binding"/>
    <property type="evidence" value="ECO:0007669"/>
    <property type="project" value="UniProtKB-KW"/>
</dbReference>
<dbReference type="RefSeq" id="XP_030843999.1">
    <property type="nucleotide sequence ID" value="XM_030988139.1"/>
</dbReference>
<dbReference type="OMA" id="ITHTHNH"/>
<evidence type="ECO:0000313" key="5">
    <source>
        <dbReference type="Proteomes" id="UP000007110"/>
    </source>
</evidence>
<evidence type="ECO:0000259" key="3">
    <source>
        <dbReference type="PROSITE" id="PS50966"/>
    </source>
</evidence>
<dbReference type="InterPro" id="IPR007527">
    <property type="entry name" value="Znf_SWIM"/>
</dbReference>
<dbReference type="GeneID" id="100890873"/>
<dbReference type="Proteomes" id="UP000007110">
    <property type="component" value="Unassembled WGS sequence"/>
</dbReference>
<feature type="compositionally biased region" description="Polar residues" evidence="2">
    <location>
        <begin position="24"/>
        <end position="37"/>
    </location>
</feature>
<feature type="region of interest" description="Disordered" evidence="2">
    <location>
        <begin position="949"/>
        <end position="1012"/>
    </location>
</feature>
<feature type="compositionally biased region" description="Basic and acidic residues" evidence="2">
    <location>
        <begin position="1070"/>
        <end position="1081"/>
    </location>
</feature>
<dbReference type="EnsemblMetazoa" id="XM_030988139">
    <property type="protein sequence ID" value="XP_030843999"/>
    <property type="gene ID" value="LOC100890873"/>
</dbReference>
<reference evidence="5" key="1">
    <citation type="submission" date="2015-02" db="EMBL/GenBank/DDBJ databases">
        <title>Genome sequencing for Strongylocentrotus purpuratus.</title>
        <authorList>
            <person name="Murali S."/>
            <person name="Liu Y."/>
            <person name="Vee V."/>
            <person name="English A."/>
            <person name="Wang M."/>
            <person name="Skinner E."/>
            <person name="Han Y."/>
            <person name="Muzny D.M."/>
            <person name="Worley K.C."/>
            <person name="Gibbs R.A."/>
        </authorList>
    </citation>
    <scope>NUCLEOTIDE SEQUENCE</scope>
</reference>
<evidence type="ECO:0000256" key="1">
    <source>
        <dbReference type="PROSITE-ProRule" id="PRU00325"/>
    </source>
</evidence>
<protein>
    <recommendedName>
        <fullName evidence="3">SWIM-type domain-containing protein</fullName>
    </recommendedName>
</protein>
<dbReference type="OrthoDB" id="6362223at2759"/>
<accession>A0A7M7P551</accession>